<sequence length="247" mass="26480">MNTRQHMQRGAVVSMPMILGGVPFGLLFGSLASSYGLSPWFAIAMSAIVFAGSAQFVAVGLIAIHAPIWVIVSTTFIVNLRHLLYAADMVKYVKHLPMSVRLIMGFGLVDETYAAVRPMYGIGSVDEKTGHKVYLGSFLAFYIMWNVTTILGVLSGELIPGMSEWGLEFAMVATFIGIITPYLKHSPFWFCMLSAGVSSVVLSGLPNNLGLLVSAVIGVVAGYLADVYGSSSNTHQSTDGNTQGSER</sequence>
<evidence type="ECO:0000256" key="5">
    <source>
        <dbReference type="ARBA" id="ARBA00022692"/>
    </source>
</evidence>
<dbReference type="GO" id="GO:1903785">
    <property type="term" value="P:L-valine transmembrane transport"/>
    <property type="evidence" value="ECO:0007669"/>
    <property type="project" value="TreeGrafter"/>
</dbReference>
<evidence type="ECO:0000256" key="1">
    <source>
        <dbReference type="ARBA" id="ARBA00004651"/>
    </source>
</evidence>
<comment type="caution">
    <text evidence="8">The sequence shown here is derived from an EMBL/GenBank/DDBJ whole genome shotgun (WGS) entry which is preliminary data.</text>
</comment>
<evidence type="ECO:0000256" key="6">
    <source>
        <dbReference type="ARBA" id="ARBA00022989"/>
    </source>
</evidence>
<evidence type="ECO:0000313" key="9">
    <source>
        <dbReference type="Proteomes" id="UP000054058"/>
    </source>
</evidence>
<keyword evidence="3" id="KW-0813">Transport</keyword>
<comment type="similarity">
    <text evidence="2">Belongs to the AzlC family.</text>
</comment>
<keyword evidence="5" id="KW-0812">Transmembrane</keyword>
<reference evidence="8 9" key="1">
    <citation type="submission" date="2014-01" db="EMBL/GenBank/DDBJ databases">
        <title>Marinomonas ushuaiensis DSM 15871 Genome Sequencing.</title>
        <authorList>
            <person name="Lai Q."/>
            <person name="Shao Z.S."/>
        </authorList>
    </citation>
    <scope>NUCLEOTIDE SEQUENCE [LARGE SCALE GENOMIC DNA]</scope>
    <source>
        <strain evidence="8 9">DSM 15871</strain>
    </source>
</reference>
<organism evidence="8 9">
    <name type="scientific">Marinomonas ushuaiensis DSM 15871</name>
    <dbReference type="NCBI Taxonomy" id="1122207"/>
    <lineage>
        <taxon>Bacteria</taxon>
        <taxon>Pseudomonadati</taxon>
        <taxon>Pseudomonadota</taxon>
        <taxon>Gammaproteobacteria</taxon>
        <taxon>Oceanospirillales</taxon>
        <taxon>Oceanospirillaceae</taxon>
        <taxon>Marinomonas</taxon>
    </lineage>
</organism>
<name>X7E6M0_9GAMM</name>
<dbReference type="eggNOG" id="COG1296">
    <property type="taxonomic scope" value="Bacteria"/>
</dbReference>
<proteinExistence type="inferred from homology"/>
<evidence type="ECO:0000256" key="3">
    <source>
        <dbReference type="ARBA" id="ARBA00022448"/>
    </source>
</evidence>
<gene>
    <name evidence="8" type="ORF">MUS1_07170</name>
</gene>
<dbReference type="STRING" id="1122207.MUS1_07170"/>
<keyword evidence="6" id="KW-1133">Transmembrane helix</keyword>
<dbReference type="OrthoDB" id="9803444at2"/>
<dbReference type="PANTHER" id="PTHR34979:SF1">
    <property type="entry name" value="INNER MEMBRANE PROTEIN YGAZ"/>
    <property type="match status" value="1"/>
</dbReference>
<evidence type="ECO:0000256" key="2">
    <source>
        <dbReference type="ARBA" id="ARBA00010735"/>
    </source>
</evidence>
<protein>
    <submittedName>
        <fullName evidence="8">AzlC family protein</fullName>
    </submittedName>
</protein>
<dbReference type="EMBL" id="JAMB01000002">
    <property type="protein sequence ID" value="ETX11719.1"/>
    <property type="molecule type" value="Genomic_DNA"/>
</dbReference>
<accession>X7E6M0</accession>
<dbReference type="PANTHER" id="PTHR34979">
    <property type="entry name" value="INNER MEMBRANE PROTEIN YGAZ"/>
    <property type="match status" value="1"/>
</dbReference>
<dbReference type="Pfam" id="PF03591">
    <property type="entry name" value="AzlC"/>
    <property type="match status" value="1"/>
</dbReference>
<dbReference type="Proteomes" id="UP000054058">
    <property type="component" value="Unassembled WGS sequence"/>
</dbReference>
<evidence type="ECO:0000256" key="7">
    <source>
        <dbReference type="ARBA" id="ARBA00023136"/>
    </source>
</evidence>
<keyword evidence="9" id="KW-1185">Reference proteome</keyword>
<dbReference type="RefSeq" id="WP_036159693.1">
    <property type="nucleotide sequence ID" value="NZ_JAMB01000002.1"/>
</dbReference>
<dbReference type="PATRIC" id="fig|1122207.3.peg.744"/>
<evidence type="ECO:0000256" key="4">
    <source>
        <dbReference type="ARBA" id="ARBA00022475"/>
    </source>
</evidence>
<dbReference type="AlphaFoldDB" id="X7E6M0"/>
<comment type="subcellular location">
    <subcellularLocation>
        <location evidence="1">Cell membrane</location>
        <topology evidence="1">Multi-pass membrane protein</topology>
    </subcellularLocation>
</comment>
<keyword evidence="4" id="KW-1003">Cell membrane</keyword>
<evidence type="ECO:0000313" key="8">
    <source>
        <dbReference type="EMBL" id="ETX11719.1"/>
    </source>
</evidence>
<keyword evidence="7" id="KW-0472">Membrane</keyword>
<dbReference type="InterPro" id="IPR011606">
    <property type="entry name" value="Brnchd-chn_aa_trnsp_permease"/>
</dbReference>
<dbReference type="GO" id="GO:0005886">
    <property type="term" value="C:plasma membrane"/>
    <property type="evidence" value="ECO:0007669"/>
    <property type="project" value="UniProtKB-SubCell"/>
</dbReference>